<protein>
    <submittedName>
        <fullName evidence="6">Uncharacterized protein</fullName>
    </submittedName>
</protein>
<keyword evidence="8" id="KW-1267">Proteomics identification</keyword>
<keyword evidence="3" id="KW-0479">Metal-binding</keyword>
<evidence type="ECO:0000313" key="7">
    <source>
        <dbReference type="Proteomes" id="UP000007305"/>
    </source>
</evidence>
<evidence type="ECO:0000256" key="1">
    <source>
        <dbReference type="ARBA" id="ARBA00001964"/>
    </source>
</evidence>
<proteinExistence type="evidence at protein level"/>
<evidence type="ECO:0000313" key="6">
    <source>
        <dbReference type="EnsemblPlants" id="Zm00001eb082440_P001"/>
    </source>
</evidence>
<organism evidence="6 7">
    <name type="scientific">Zea mays</name>
    <name type="common">Maize</name>
    <dbReference type="NCBI Taxonomy" id="4577"/>
    <lineage>
        <taxon>Eukaryota</taxon>
        <taxon>Viridiplantae</taxon>
        <taxon>Streptophyta</taxon>
        <taxon>Embryophyta</taxon>
        <taxon>Tracheophyta</taxon>
        <taxon>Spermatophyta</taxon>
        <taxon>Magnoliopsida</taxon>
        <taxon>Liliopsida</taxon>
        <taxon>Poales</taxon>
        <taxon>Poaceae</taxon>
        <taxon>PACMAD clade</taxon>
        <taxon>Panicoideae</taxon>
        <taxon>Andropogonodae</taxon>
        <taxon>Andropogoneae</taxon>
        <taxon>Tripsacinae</taxon>
        <taxon>Zea</taxon>
    </lineage>
</organism>
<reference evidence="6" key="2">
    <citation type="submission" date="2019-07" db="EMBL/GenBank/DDBJ databases">
        <authorList>
            <person name="Seetharam A."/>
            <person name="Woodhouse M."/>
            <person name="Cannon E."/>
        </authorList>
    </citation>
    <scope>NUCLEOTIDE SEQUENCE [LARGE SCALE GENOMIC DNA]</scope>
    <source>
        <strain evidence="6">cv. B73</strain>
    </source>
</reference>
<keyword evidence="7" id="KW-1185">Reference proteome</keyword>
<dbReference type="InParanoid" id="A0A804MFW7"/>
<comment type="cofactor">
    <cofactor evidence="1">
        <name>thiamine diphosphate</name>
        <dbReference type="ChEBI" id="CHEBI:58937"/>
    </cofactor>
</comment>
<evidence type="ECO:0000256" key="5">
    <source>
        <dbReference type="ARBA" id="ARBA00023052"/>
    </source>
</evidence>
<reference evidence="6" key="3">
    <citation type="submission" date="2021-05" db="UniProtKB">
        <authorList>
            <consortium name="EnsemblPlants"/>
        </authorList>
    </citation>
    <scope>IDENTIFICATION</scope>
    <source>
        <strain evidence="6">cv. B73</strain>
    </source>
</reference>
<dbReference type="PANTHER" id="PTHR43452">
    <property type="entry name" value="PYRUVATE DECARBOXYLASE"/>
    <property type="match status" value="1"/>
</dbReference>
<dbReference type="GO" id="GO:0046872">
    <property type="term" value="F:metal ion binding"/>
    <property type="evidence" value="ECO:0007669"/>
    <property type="project" value="UniProtKB-KW"/>
</dbReference>
<dbReference type="EnsemblPlants" id="Zm00001eb082440_T001">
    <property type="protein sequence ID" value="Zm00001eb082440_P001"/>
    <property type="gene ID" value="Zm00001eb082440"/>
</dbReference>
<accession>A0A804MFW7</accession>
<reference evidence="7" key="1">
    <citation type="submission" date="2015-12" db="EMBL/GenBank/DDBJ databases">
        <title>Update maize B73 reference genome by single molecule sequencing technologies.</title>
        <authorList>
            <consortium name="Maize Genome Sequencing Project"/>
            <person name="Ware D."/>
        </authorList>
    </citation>
    <scope>NUCLEOTIDE SEQUENCE [LARGE SCALE GENOMIC DNA]</scope>
    <source>
        <strain evidence="7">cv. B73</strain>
    </source>
</reference>
<keyword evidence="4" id="KW-0460">Magnesium</keyword>
<dbReference type="InterPro" id="IPR012110">
    <property type="entry name" value="PDC/IPDC-like"/>
</dbReference>
<evidence type="ECO:0007829" key="8">
    <source>
        <dbReference type="PeptideAtlas" id="A0A804MFW7"/>
    </source>
</evidence>
<evidence type="ECO:0000256" key="3">
    <source>
        <dbReference type="ARBA" id="ARBA00022723"/>
    </source>
</evidence>
<sequence>MARCAGWPPGFGSNKPDAGLGPSRRKAALARRCRCEATASSPAAAPPPGYGVLVPVKTEEPVPVATVSSPPRALSPPRLCSIIELHTFQNWIFELHTHFFCFRTEFLSYQKRMRSTTGRLRIVEQSGTAASEQSGCVMMREFLSTLAKRVRPNTTAYGNYRRIFVPGGQPPECEAGEPLRVNVLFKHIQRMLSDGGAIIAETGDSWFNCQKLHRG</sequence>
<comment type="similarity">
    <text evidence="2">Belongs to the TPP enzyme family.</text>
</comment>
<dbReference type="PANTHER" id="PTHR43452:SF5">
    <property type="entry name" value="PYRUVATE DECARBOXYLASE 3"/>
    <property type="match status" value="1"/>
</dbReference>
<dbReference type="GO" id="GO:0016831">
    <property type="term" value="F:carboxy-lyase activity"/>
    <property type="evidence" value="ECO:0007669"/>
    <property type="project" value="InterPro"/>
</dbReference>
<dbReference type="Proteomes" id="UP000007305">
    <property type="component" value="Chromosome 2"/>
</dbReference>
<dbReference type="AlphaFoldDB" id="A0A804MFW7"/>
<name>A0A804MFW7_MAIZE</name>
<dbReference type="Gramene" id="Zm00001eb082440_T001">
    <property type="protein sequence ID" value="Zm00001eb082440_P001"/>
    <property type="gene ID" value="Zm00001eb082440"/>
</dbReference>
<keyword evidence="5" id="KW-0786">Thiamine pyrophosphate</keyword>
<evidence type="ECO:0000256" key="4">
    <source>
        <dbReference type="ARBA" id="ARBA00022842"/>
    </source>
</evidence>
<evidence type="ECO:0000256" key="2">
    <source>
        <dbReference type="ARBA" id="ARBA00007812"/>
    </source>
</evidence>